<organism evidence="7 8">
    <name type="scientific">Lentinula raphanica</name>
    <dbReference type="NCBI Taxonomy" id="153919"/>
    <lineage>
        <taxon>Eukaryota</taxon>
        <taxon>Fungi</taxon>
        <taxon>Dikarya</taxon>
        <taxon>Basidiomycota</taxon>
        <taxon>Agaricomycotina</taxon>
        <taxon>Agaricomycetes</taxon>
        <taxon>Agaricomycetidae</taxon>
        <taxon>Agaricales</taxon>
        <taxon>Marasmiineae</taxon>
        <taxon>Omphalotaceae</taxon>
        <taxon>Lentinula</taxon>
    </lineage>
</organism>
<feature type="region of interest" description="Disordered" evidence="5">
    <location>
        <begin position="457"/>
        <end position="513"/>
    </location>
</feature>
<dbReference type="InterPro" id="IPR003653">
    <property type="entry name" value="Peptidase_C48_C"/>
</dbReference>
<accession>A0AA38P1S7</accession>
<evidence type="ECO:0000259" key="6">
    <source>
        <dbReference type="PROSITE" id="PS50600"/>
    </source>
</evidence>
<evidence type="ECO:0000256" key="5">
    <source>
        <dbReference type="SAM" id="MobiDB-lite"/>
    </source>
</evidence>
<comment type="similarity">
    <text evidence="1">Belongs to the peptidase C48 family.</text>
</comment>
<feature type="domain" description="Ubiquitin-like protease family profile" evidence="6">
    <location>
        <begin position="1"/>
        <end position="223"/>
    </location>
</feature>
<dbReference type="PROSITE" id="PS50600">
    <property type="entry name" value="ULP_PROTEASE"/>
    <property type="match status" value="1"/>
</dbReference>
<dbReference type="GO" id="GO:0003676">
    <property type="term" value="F:nucleic acid binding"/>
    <property type="evidence" value="ECO:0007669"/>
    <property type="project" value="InterPro"/>
</dbReference>
<reference evidence="7" key="1">
    <citation type="submission" date="2022-08" db="EMBL/GenBank/DDBJ databases">
        <authorList>
            <consortium name="DOE Joint Genome Institute"/>
            <person name="Min B."/>
            <person name="Riley R."/>
            <person name="Sierra-Patev S."/>
            <person name="Naranjo-Ortiz M."/>
            <person name="Looney B."/>
            <person name="Konkel Z."/>
            <person name="Slot J.C."/>
            <person name="Sakamoto Y."/>
            <person name="Steenwyk J.L."/>
            <person name="Rokas A."/>
            <person name="Carro J."/>
            <person name="Camarero S."/>
            <person name="Ferreira P."/>
            <person name="Molpeceres G."/>
            <person name="Ruiz-Duenas F.J."/>
            <person name="Serrano A."/>
            <person name="Henrissat B."/>
            <person name="Drula E."/>
            <person name="Hughes K.W."/>
            <person name="Mata J.L."/>
            <person name="Ishikawa N.K."/>
            <person name="Vargas-Isla R."/>
            <person name="Ushijima S."/>
            <person name="Smith C.A."/>
            <person name="Ahrendt S."/>
            <person name="Andreopoulos W."/>
            <person name="He G."/>
            <person name="Labutti K."/>
            <person name="Lipzen A."/>
            <person name="Ng V."/>
            <person name="Sandor L."/>
            <person name="Barry K."/>
            <person name="Martinez A.T."/>
            <person name="Xiao Y."/>
            <person name="Gibbons J.G."/>
            <person name="Terashima K."/>
            <person name="Hibbett D.S."/>
            <person name="Grigoriev I.V."/>
        </authorList>
    </citation>
    <scope>NUCLEOTIDE SEQUENCE</scope>
    <source>
        <strain evidence="7">TFB9207</strain>
    </source>
</reference>
<keyword evidence="3" id="KW-0378">Hydrolase</keyword>
<evidence type="ECO:0000256" key="1">
    <source>
        <dbReference type="ARBA" id="ARBA00005234"/>
    </source>
</evidence>
<evidence type="ECO:0000313" key="8">
    <source>
        <dbReference type="Proteomes" id="UP001163846"/>
    </source>
</evidence>
<evidence type="ECO:0000256" key="3">
    <source>
        <dbReference type="ARBA" id="ARBA00022801"/>
    </source>
</evidence>
<feature type="compositionally biased region" description="Low complexity" evidence="5">
    <location>
        <begin position="332"/>
        <end position="345"/>
    </location>
</feature>
<dbReference type="EMBL" id="MU806492">
    <property type="protein sequence ID" value="KAJ3834727.1"/>
    <property type="molecule type" value="Genomic_DNA"/>
</dbReference>
<sequence length="1003" mass="113417">MLSEISRTLSSSELTILKTISAIPNNIRNSILPSPELTILELLRFQLPSVSLRKSSTLVLDTFFSHETPEAISDMDIAYLRQLPLPPADVVSSLVSMVPEQLAAGAHSQERSWKWLRDVGKEVFNTQKILITIVHLGSLSTECIDHWVPLVIDVKNTAIRYGDTLTPSSSTVSMPPELRSAYISWSAMHIPTKTPLTVECLPTTCQVDGYSCGPLSFNSLEHFVFPNDIPLCGNDEASVSCARMKAFEEIIKHCLHYSVETILLDNVIPDTFNLDSEVEIVSPPPAKSILPLLCSSEKDFVPFNKLAVNAQFTFVSPSTPKTPTSLPHTLGSLHPDSFSEPSSSSQKLTQRERSPSPFISEAKRPRLSVRSEISLALESSPHAGELLSFNWKKATEAEKKAQDMEDWEELREKMEDRMRESEEADRRKTQHVRIAATERKRQSRANAKNLEIKIGVRSPGGTKRKYTEVELRDSPSKRQHFNAAESSRPARKITARIKEKSQKSQGRKKTTGETRPAQYVNWFTPFAWSIIKATAVEVGNWSASEIAGHLRSRHPETFGSINRSTIYDWIDRTGPKLKWKAKILQRAEDGNNPQYNEKGQSGILGPYPEITAEVKKSLKKLRDSGAQISVITARGLMLSVILRRRPEILDKQFHDGSKFRASESFVRNWLHTQLNWSVRKATQAAHKLPMDWEDKCEQSAFRKAHRIKRFDIPAALHINSDQTQITFAPGDKTTWAETGSAQVSVLGAEEKRAFTLMVSVASCGEALPFQAIYKGKSSRSIPEETSPLYQDATNIGFQFVWSGTDTYWANHETMHQFVDGILAPYIKKKKEELGLLDDQEALWSIDVWAVHRSKAFREWMEENHPKILLDYIPGGCTGVAQPCDVGIQRPLKLSVKRSYHEDVVNHFVLQLDEGVDELTIQKHIKQLRNGTVRWLINAYNAINRDNLIKKASTSSDIRKNNLMPRHLQTVQSVQRRPLNALRTQDNGKRFEDIFYNFRRIKKG</sequence>
<evidence type="ECO:0000256" key="2">
    <source>
        <dbReference type="ARBA" id="ARBA00022670"/>
    </source>
</evidence>
<dbReference type="Pfam" id="PF02902">
    <property type="entry name" value="Peptidase_C48"/>
    <property type="match status" value="1"/>
</dbReference>
<protein>
    <recommendedName>
        <fullName evidence="6">Ubiquitin-like protease family profile domain-containing protein</fullName>
    </recommendedName>
</protein>
<dbReference type="Proteomes" id="UP001163846">
    <property type="component" value="Unassembled WGS sequence"/>
</dbReference>
<dbReference type="InterPro" id="IPR038765">
    <property type="entry name" value="Papain-like_cys_pep_sf"/>
</dbReference>
<proteinExistence type="inferred from homology"/>
<dbReference type="GO" id="GO:0019783">
    <property type="term" value="F:ubiquitin-like protein peptidase activity"/>
    <property type="evidence" value="ECO:0007669"/>
    <property type="project" value="UniProtKB-ARBA"/>
</dbReference>
<keyword evidence="8" id="KW-1185">Reference proteome</keyword>
<feature type="coiled-coil region" evidence="4">
    <location>
        <begin position="397"/>
        <end position="424"/>
    </location>
</feature>
<dbReference type="GO" id="GO:0008234">
    <property type="term" value="F:cysteine-type peptidase activity"/>
    <property type="evidence" value="ECO:0007669"/>
    <property type="project" value="InterPro"/>
</dbReference>
<gene>
    <name evidence="7" type="ORF">F5878DRAFT_664501</name>
</gene>
<keyword evidence="2" id="KW-0645">Protease</keyword>
<dbReference type="InterPro" id="IPR004875">
    <property type="entry name" value="DDE_SF_endonuclease_dom"/>
</dbReference>
<name>A0AA38P1S7_9AGAR</name>
<evidence type="ECO:0000313" key="7">
    <source>
        <dbReference type="EMBL" id="KAJ3834727.1"/>
    </source>
</evidence>
<dbReference type="AlphaFoldDB" id="A0AA38P1S7"/>
<dbReference type="Gene3D" id="3.40.395.10">
    <property type="entry name" value="Adenoviral Proteinase, Chain A"/>
    <property type="match status" value="1"/>
</dbReference>
<feature type="compositionally biased region" description="Basic and acidic residues" evidence="5">
    <location>
        <begin position="465"/>
        <end position="476"/>
    </location>
</feature>
<dbReference type="Pfam" id="PF03184">
    <property type="entry name" value="DDE_1"/>
    <property type="match status" value="1"/>
</dbReference>
<evidence type="ECO:0000256" key="4">
    <source>
        <dbReference type="SAM" id="Coils"/>
    </source>
</evidence>
<comment type="caution">
    <text evidence="7">The sequence shown here is derived from an EMBL/GenBank/DDBJ whole genome shotgun (WGS) entry which is preliminary data.</text>
</comment>
<dbReference type="SUPFAM" id="SSF54001">
    <property type="entry name" value="Cysteine proteinases"/>
    <property type="match status" value="1"/>
</dbReference>
<dbReference type="GO" id="GO:0006508">
    <property type="term" value="P:proteolysis"/>
    <property type="evidence" value="ECO:0007669"/>
    <property type="project" value="UniProtKB-KW"/>
</dbReference>
<feature type="region of interest" description="Disordered" evidence="5">
    <location>
        <begin position="318"/>
        <end position="363"/>
    </location>
</feature>
<keyword evidence="4" id="KW-0175">Coiled coil</keyword>